<sequence length="103" mass="11474">MQHSIPHVVGIKNSEIRYPVVTSEEKLARVLESDVVQRTALPLRKVAKQGINDYPQSQTCHRNAIKIFCAFEAYGLDMDEAVALIPSGTTCPLPWPSFNIIPL</sequence>
<keyword evidence="2" id="KW-1185">Reference proteome</keyword>
<accession>A0A5B0N3A8</accession>
<proteinExistence type="predicted"/>
<organism evidence="1 2">
    <name type="scientific">Puccinia graminis f. sp. tritici</name>
    <dbReference type="NCBI Taxonomy" id="56615"/>
    <lineage>
        <taxon>Eukaryota</taxon>
        <taxon>Fungi</taxon>
        <taxon>Dikarya</taxon>
        <taxon>Basidiomycota</taxon>
        <taxon>Pucciniomycotina</taxon>
        <taxon>Pucciniomycetes</taxon>
        <taxon>Pucciniales</taxon>
        <taxon>Pucciniaceae</taxon>
        <taxon>Puccinia</taxon>
    </lineage>
</organism>
<protein>
    <submittedName>
        <fullName evidence="1">Uncharacterized protein</fullName>
    </submittedName>
</protein>
<reference evidence="1 2" key="1">
    <citation type="submission" date="2019-05" db="EMBL/GenBank/DDBJ databases">
        <title>Emergence of the Ug99 lineage of the wheat stem rust pathogen through somatic hybridization.</title>
        <authorList>
            <person name="Li F."/>
            <person name="Upadhyaya N.M."/>
            <person name="Sperschneider J."/>
            <person name="Matny O."/>
            <person name="Nguyen-Phuc H."/>
            <person name="Mago R."/>
            <person name="Raley C."/>
            <person name="Miller M.E."/>
            <person name="Silverstein K.A.T."/>
            <person name="Henningsen E."/>
            <person name="Hirsch C.D."/>
            <person name="Visser B."/>
            <person name="Pretorius Z.A."/>
            <person name="Steffenson B.J."/>
            <person name="Schwessinger B."/>
            <person name="Dodds P.N."/>
            <person name="Figueroa M."/>
        </authorList>
    </citation>
    <scope>NUCLEOTIDE SEQUENCE [LARGE SCALE GENOMIC DNA]</scope>
    <source>
        <strain evidence="1">21-0</strain>
    </source>
</reference>
<dbReference type="EMBL" id="VSWC01000118">
    <property type="protein sequence ID" value="KAA1083747.1"/>
    <property type="molecule type" value="Genomic_DNA"/>
</dbReference>
<gene>
    <name evidence="1" type="ORF">PGT21_005753</name>
</gene>
<evidence type="ECO:0000313" key="2">
    <source>
        <dbReference type="Proteomes" id="UP000324748"/>
    </source>
</evidence>
<evidence type="ECO:0000313" key="1">
    <source>
        <dbReference type="EMBL" id="KAA1083747.1"/>
    </source>
</evidence>
<comment type="caution">
    <text evidence="1">The sequence shown here is derived from an EMBL/GenBank/DDBJ whole genome shotgun (WGS) entry which is preliminary data.</text>
</comment>
<dbReference type="AlphaFoldDB" id="A0A5B0N3A8"/>
<dbReference type="Proteomes" id="UP000324748">
    <property type="component" value="Unassembled WGS sequence"/>
</dbReference>
<name>A0A5B0N3A8_PUCGR</name>